<sequence>MRECVRRSGRCGDRWTAGAALAVTVVLVVVVINGFHVTGWEYAAVAVVVSALLLCGSQAESEQETPSDAVLHAVTLLQSVSTMRTPSLTDQRRLTRTKSRLPTPNRIDTGGVEGGGEGEGGGEERGGENVLGKRIGAVKEDEIGRRIGGARGILERIQRRREEERNRRRGRGRGRDREEGEKGEKQEEQEKQEKQEGKKEDKDKVKEEEEEGKVKENNTSASTFGRRSKITRTRASSTRTRASSTFTKPTTPSLRRGRVQTPTTPTTSTSEQTNTPSTSISRRTESPSTSLSTQGQMPTSSTSLPRRDRAQTISTTPSTSSPWQGRTRGQSSKEPEQQLLASSTPNAVEGAAKDEVVVSTTYKKGRRGRARIVKVKRPVGTVEGKEVVREVQKIRDDEVQGRELVREVEEGVQGRDLVREVEKVEDQVQGREFLEEEKDEVVEEQDYFELAAITPSNVHSLTWGRKLGPLKANSHSLKPLTQAMEDKTTPRPRLPTRRPISRSTTIRPTSPSLRRPSSRSTTTSTTTLPPTTTEPEATTYRPGSRRGSSSKRRGQGRGTTSRGRPNSSRAPSRSGGRTRSSTSSRDTPQGTDATRTPSIKQNFAGDVPRRLVEDVPRLPAEPQQETGIQDSFLTPRPTPFPNVSPSTPNFSGRPQVGASVITRRPTSNPATSTDIPPITALNTFTSPAPTTFDSPFISTPTPSPTFVTTSHPAFFTTSRPSFIRSRRPNVTTPKQPTQPSTGRPLNSFNSQFDAVNFQFLPFFESTRIRSRQDGSGSIPSGSVLSSSSQGQQSQPGTTTTASFVSLHANNPTLRPVPLSTPSPPTPSRVSRPSLSPFHHHAFLSPVRASPTSPSFSPTPTPSRLAFTPSPAAFVFRQPSSPPLRTRVTSTPSPRSQVTFSTPSPGPRQFPTSPAPITRQQPSSPTPGSSVTFSTQPPRGRVTFSTPSQGSHHFPTSPAPVIPQQPFSQAPGPRGTFPTQSPRGPVTFAPPSPGSRRFPTSPVPIIRQQPTLPPPGPRVTFATLGPSSRTSEGVDLEEENRSNSFSFLKMGHQSTKNHIQDRPRGPQITSMPTPTPTSTSMAPFFRFFSTERPPRASSTTLASPTLSTTPFSGSFLSFSVPTPAPSDRKTAFTPHPTQTPKTVLTPDGLILPQATSPKTRDAFRITTPSPPLPQPRVTRPASPFLAAFGRLFSVAADQGLHRGPHMGGKDSIALPSTPTPTTLMPNTHNTPPRTLIAANTLNGNNVGHFARLSAEPNKGTLSDIPTTDISSSHSISSVSNKDRGSLRGITKDRDRLTSTGNKNKNTNTARRGQVKFLDKLREEIGKVIEGMRETKEVEKMGKDNREGRESKKLPTPPLIEFGGFIPLKSSPTPHPQRLPSRSITSSPTPLIPSSPSPHHPHPSVRAIFPPLSIVSNPLPSQKVTGGERTARLTVTTSPSRPSTSIRPRTALPTSPTHKDSPKPTLTTPQSAVFSLSPTTVTATHAPPPQPPKLLPQSQPLLHRPLRPVTPTPTTLRPKDTPSVQAHVTPNGLTASFATPQAARDLARQAANTGKSFIFFRTGDNMYQVGRKKSNHRFSIVTGGRHLSG</sequence>
<keyword evidence="2" id="KW-0812">Transmembrane</keyword>
<organism evidence="3 4">
    <name type="scientific">Portunus trituberculatus</name>
    <name type="common">Swimming crab</name>
    <name type="synonym">Neptunus trituberculatus</name>
    <dbReference type="NCBI Taxonomy" id="210409"/>
    <lineage>
        <taxon>Eukaryota</taxon>
        <taxon>Metazoa</taxon>
        <taxon>Ecdysozoa</taxon>
        <taxon>Arthropoda</taxon>
        <taxon>Crustacea</taxon>
        <taxon>Multicrustacea</taxon>
        <taxon>Malacostraca</taxon>
        <taxon>Eumalacostraca</taxon>
        <taxon>Eucarida</taxon>
        <taxon>Decapoda</taxon>
        <taxon>Pleocyemata</taxon>
        <taxon>Brachyura</taxon>
        <taxon>Eubrachyura</taxon>
        <taxon>Portunoidea</taxon>
        <taxon>Portunidae</taxon>
        <taxon>Portuninae</taxon>
        <taxon>Portunus</taxon>
    </lineage>
</organism>
<evidence type="ECO:0000313" key="4">
    <source>
        <dbReference type="Proteomes" id="UP000324222"/>
    </source>
</evidence>
<feature type="compositionally biased region" description="Low complexity" evidence="1">
    <location>
        <begin position="501"/>
        <end position="547"/>
    </location>
</feature>
<feature type="compositionally biased region" description="Basic and acidic residues" evidence="1">
    <location>
        <begin position="1279"/>
        <end position="1295"/>
    </location>
</feature>
<name>A0A5B7F9W6_PORTR</name>
<feature type="compositionally biased region" description="Polar residues" evidence="1">
    <location>
        <begin position="728"/>
        <end position="748"/>
    </location>
</feature>
<feature type="region of interest" description="Disordered" evidence="1">
    <location>
        <begin position="717"/>
        <end position="748"/>
    </location>
</feature>
<feature type="region of interest" description="Disordered" evidence="1">
    <location>
        <begin position="84"/>
        <end position="132"/>
    </location>
</feature>
<evidence type="ECO:0000313" key="3">
    <source>
        <dbReference type="EMBL" id="MPC42029.1"/>
    </source>
</evidence>
<proteinExistence type="predicted"/>
<feature type="compositionally biased region" description="Low complexity" evidence="1">
    <location>
        <begin position="233"/>
        <end position="248"/>
    </location>
</feature>
<feature type="region of interest" description="Disordered" evidence="1">
    <location>
        <begin position="161"/>
        <end position="352"/>
    </location>
</feature>
<keyword evidence="2" id="KW-0472">Membrane</keyword>
<feature type="region of interest" description="Disordered" evidence="1">
    <location>
        <begin position="1054"/>
        <end position="1078"/>
    </location>
</feature>
<dbReference type="EMBL" id="VSRR010005282">
    <property type="protein sequence ID" value="MPC42029.1"/>
    <property type="molecule type" value="Genomic_DNA"/>
</dbReference>
<feature type="region of interest" description="Disordered" evidence="1">
    <location>
        <begin position="1124"/>
        <end position="1153"/>
    </location>
</feature>
<feature type="region of interest" description="Disordered" evidence="1">
    <location>
        <begin position="1334"/>
        <end position="1405"/>
    </location>
</feature>
<feature type="compositionally biased region" description="Basic and acidic residues" evidence="1">
    <location>
        <begin position="173"/>
        <end position="216"/>
    </location>
</feature>
<feature type="compositionally biased region" description="Low complexity" evidence="1">
    <location>
        <begin position="1434"/>
        <end position="1448"/>
    </location>
</feature>
<feature type="compositionally biased region" description="Polar residues" evidence="1">
    <location>
        <begin position="1462"/>
        <end position="1481"/>
    </location>
</feature>
<feature type="compositionally biased region" description="Low complexity" evidence="1">
    <location>
        <begin position="1068"/>
        <end position="1078"/>
    </location>
</feature>
<feature type="compositionally biased region" description="Low complexity" evidence="1">
    <location>
        <begin position="827"/>
        <end position="836"/>
    </location>
</feature>
<feature type="region of interest" description="Disordered" evidence="1">
    <location>
        <begin position="1417"/>
        <end position="1526"/>
    </location>
</feature>
<dbReference type="OrthoDB" id="10692675at2759"/>
<protein>
    <submittedName>
        <fullName evidence="3">Uncharacterized protein</fullName>
    </submittedName>
</protein>
<feature type="compositionally biased region" description="Polar residues" evidence="1">
    <location>
        <begin position="286"/>
        <end position="304"/>
    </location>
</feature>
<feature type="region of interest" description="Disordered" evidence="1">
    <location>
        <begin position="770"/>
        <end position="1038"/>
    </location>
</feature>
<feature type="compositionally biased region" description="Low complexity" evidence="1">
    <location>
        <begin position="774"/>
        <end position="802"/>
    </location>
</feature>
<feature type="compositionally biased region" description="Low complexity" evidence="1">
    <location>
        <begin position="1493"/>
        <end position="1514"/>
    </location>
</feature>
<gene>
    <name evidence="3" type="ORF">E2C01_035643</name>
</gene>
<feature type="compositionally biased region" description="Basic and acidic residues" evidence="1">
    <location>
        <begin position="1334"/>
        <end position="1351"/>
    </location>
</feature>
<accession>A0A5B7F9W6</accession>
<evidence type="ECO:0000256" key="1">
    <source>
        <dbReference type="SAM" id="MobiDB-lite"/>
    </source>
</evidence>
<keyword evidence="2" id="KW-1133">Transmembrane helix</keyword>
<feature type="compositionally biased region" description="Low complexity" evidence="1">
    <location>
        <begin position="1259"/>
        <end position="1278"/>
    </location>
</feature>
<feature type="compositionally biased region" description="Low complexity" evidence="1">
    <location>
        <begin position="558"/>
        <end position="588"/>
    </location>
</feature>
<feature type="region of interest" description="Disordered" evidence="1">
    <location>
        <begin position="1255"/>
        <end position="1313"/>
    </location>
</feature>
<feature type="transmembrane region" description="Helical" evidence="2">
    <location>
        <begin position="15"/>
        <end position="35"/>
    </location>
</feature>
<keyword evidence="4" id="KW-1185">Reference proteome</keyword>
<feature type="compositionally biased region" description="Polar residues" evidence="1">
    <location>
        <begin position="917"/>
        <end position="950"/>
    </location>
</feature>
<feature type="compositionally biased region" description="Low complexity" evidence="1">
    <location>
        <begin position="261"/>
        <end position="279"/>
    </location>
</feature>
<reference evidence="3 4" key="1">
    <citation type="submission" date="2019-05" db="EMBL/GenBank/DDBJ databases">
        <title>Another draft genome of Portunus trituberculatus and its Hox gene families provides insights of decapod evolution.</title>
        <authorList>
            <person name="Jeong J.-H."/>
            <person name="Song I."/>
            <person name="Kim S."/>
            <person name="Choi T."/>
            <person name="Kim D."/>
            <person name="Ryu S."/>
            <person name="Kim W."/>
        </authorList>
    </citation>
    <scope>NUCLEOTIDE SEQUENCE [LARGE SCALE GENOMIC DNA]</scope>
    <source>
        <tissue evidence="3">Muscle</tissue>
    </source>
</reference>
<feature type="compositionally biased region" description="Low complexity" evidence="1">
    <location>
        <begin position="312"/>
        <end position="322"/>
    </location>
</feature>
<feature type="region of interest" description="Disordered" evidence="1">
    <location>
        <begin position="472"/>
        <end position="608"/>
    </location>
</feature>
<feature type="compositionally biased region" description="Low complexity" evidence="1">
    <location>
        <begin position="1376"/>
        <end position="1387"/>
    </location>
</feature>
<feature type="compositionally biased region" description="Polar residues" evidence="1">
    <location>
        <begin position="886"/>
        <end position="902"/>
    </location>
</feature>
<dbReference type="Proteomes" id="UP000324222">
    <property type="component" value="Unassembled WGS sequence"/>
</dbReference>
<feature type="compositionally biased region" description="Polar residues" evidence="1">
    <location>
        <begin position="589"/>
        <end position="601"/>
    </location>
</feature>
<comment type="caution">
    <text evidence="3">The sequence shown here is derived from an EMBL/GenBank/DDBJ whole genome shotgun (WGS) entry which is preliminary data.</text>
</comment>
<feature type="compositionally biased region" description="Low complexity" evidence="1">
    <location>
        <begin position="1296"/>
        <end position="1307"/>
    </location>
</feature>
<evidence type="ECO:0000256" key="2">
    <source>
        <dbReference type="SAM" id="Phobius"/>
    </source>
</evidence>